<dbReference type="Gene3D" id="3.90.226.10">
    <property type="entry name" value="2-enoyl-CoA Hydratase, Chain A, domain 1"/>
    <property type="match status" value="1"/>
</dbReference>
<dbReference type="Gene3D" id="3.30.750.44">
    <property type="match status" value="1"/>
</dbReference>
<dbReference type="InterPro" id="IPR001478">
    <property type="entry name" value="PDZ"/>
</dbReference>
<dbReference type="SUPFAM" id="SSF52096">
    <property type="entry name" value="ClpP/crotonase"/>
    <property type="match status" value="1"/>
</dbReference>
<dbReference type="Pfam" id="PF17820">
    <property type="entry name" value="PDZ_6"/>
    <property type="match status" value="1"/>
</dbReference>
<dbReference type="PROSITE" id="PS50106">
    <property type="entry name" value="PDZ"/>
    <property type="match status" value="1"/>
</dbReference>
<evidence type="ECO:0000256" key="4">
    <source>
        <dbReference type="ARBA" id="ARBA00022825"/>
    </source>
</evidence>
<comment type="caution">
    <text evidence="7">The sequence shown here is derived from an EMBL/GenBank/DDBJ whole genome shotgun (WGS) entry which is preliminary data.</text>
</comment>
<dbReference type="GO" id="GO:0007165">
    <property type="term" value="P:signal transduction"/>
    <property type="evidence" value="ECO:0007669"/>
    <property type="project" value="TreeGrafter"/>
</dbReference>
<dbReference type="InterPro" id="IPR004447">
    <property type="entry name" value="Peptidase_S41A"/>
</dbReference>
<dbReference type="Pfam" id="PF22694">
    <property type="entry name" value="CtpB_N-like"/>
    <property type="match status" value="1"/>
</dbReference>
<keyword evidence="3 5" id="KW-0378">Hydrolase</keyword>
<dbReference type="SMART" id="SM00228">
    <property type="entry name" value="PDZ"/>
    <property type="match status" value="1"/>
</dbReference>
<accession>A0A948W6M7</accession>
<evidence type="ECO:0000259" key="6">
    <source>
        <dbReference type="PROSITE" id="PS50106"/>
    </source>
</evidence>
<comment type="similarity">
    <text evidence="1 5">Belongs to the peptidase S41A family.</text>
</comment>
<feature type="domain" description="PDZ" evidence="6">
    <location>
        <begin position="87"/>
        <end position="155"/>
    </location>
</feature>
<dbReference type="Pfam" id="PF03572">
    <property type="entry name" value="Peptidase_S41"/>
    <property type="match status" value="1"/>
</dbReference>
<dbReference type="EMBL" id="JAHJDP010000072">
    <property type="protein sequence ID" value="MBU2691674.1"/>
    <property type="molecule type" value="Genomic_DNA"/>
</dbReference>
<evidence type="ECO:0000313" key="8">
    <source>
        <dbReference type="Proteomes" id="UP000777784"/>
    </source>
</evidence>
<proteinExistence type="inferred from homology"/>
<evidence type="ECO:0000313" key="7">
    <source>
        <dbReference type="EMBL" id="MBU2691674.1"/>
    </source>
</evidence>
<dbReference type="InterPro" id="IPR005151">
    <property type="entry name" value="Tail-specific_protease"/>
</dbReference>
<dbReference type="InterPro" id="IPR036034">
    <property type="entry name" value="PDZ_sf"/>
</dbReference>
<dbReference type="PANTHER" id="PTHR32060">
    <property type="entry name" value="TAIL-SPECIFIC PROTEASE"/>
    <property type="match status" value="1"/>
</dbReference>
<dbReference type="GO" id="GO:0004175">
    <property type="term" value="F:endopeptidase activity"/>
    <property type="evidence" value="ECO:0007669"/>
    <property type="project" value="TreeGrafter"/>
</dbReference>
<dbReference type="InterPro" id="IPR055210">
    <property type="entry name" value="CtpA/B_N"/>
</dbReference>
<dbReference type="CDD" id="cd06782">
    <property type="entry name" value="cpPDZ_CPP-like"/>
    <property type="match status" value="1"/>
</dbReference>
<evidence type="ECO:0000256" key="1">
    <source>
        <dbReference type="ARBA" id="ARBA00009179"/>
    </source>
</evidence>
<sequence length="560" mass="62486">MRIQKTQFSLLAGALVLALGLAAGIQQGVRAYSDSIYTKLSVFNQVLNIVTSNYVEEVGVDSLLDGAIEGMLDQLDPHTTYVDPERFEQMQERNRGTYSGVGIEFDIVEDWLTVISPLEGGPSYELGIRPGDVITKIEGESAFGIKTDEVFEKLRGRKGSPVHVTVRREGEPEPLEFTIIRDNIPIKSVPYTFMLEPGVGYVRLARFSATTSDELEEAMQMLEKQGMKELILDLRGNSGGFLNEAIEVSDKFIEGGRKLVYTVGRIDGSSEEYFSTGRATHERFPLVVLVDRGSASASEIVSGAIQDWDRGYVVGETTFGKGLVQRQFPLKNGGALLVTVARYFTPSGRLIQRDYSDKEEYLMAHRGDEVAMDSTKLKDRPIFYTAGGRHVYGGGGVTPDVVIHVDWSQSDLQRELERDRSYFDYANHYIGSRHYSWPGTFETFRKEFVVDDAMLNDFNSFIEKRKFTVSIDSLKAEYDDVARGIRREMARNLWGKNERAHILMEADPVLPQALGLLPQAKMMAEGNIPAQEPGLVEITVSMGPEKETKAEEVLEPGAPQ</sequence>
<keyword evidence="4 5" id="KW-0720">Serine protease</keyword>
<dbReference type="Gene3D" id="2.30.42.10">
    <property type="match status" value="1"/>
</dbReference>
<dbReference type="InterPro" id="IPR041489">
    <property type="entry name" value="PDZ_6"/>
</dbReference>
<name>A0A948W6M7_UNCEI</name>
<dbReference type="FunFam" id="2.30.42.10:FF:000063">
    <property type="entry name" value="Peptidase, S41 family"/>
    <property type="match status" value="1"/>
</dbReference>
<protein>
    <submittedName>
        <fullName evidence="7">S41 family peptidase</fullName>
    </submittedName>
</protein>
<evidence type="ECO:0000256" key="3">
    <source>
        <dbReference type="ARBA" id="ARBA00022801"/>
    </source>
</evidence>
<organism evidence="7 8">
    <name type="scientific">Eiseniibacteriota bacterium</name>
    <dbReference type="NCBI Taxonomy" id="2212470"/>
    <lineage>
        <taxon>Bacteria</taxon>
        <taxon>Candidatus Eiseniibacteriota</taxon>
    </lineage>
</organism>
<dbReference type="AlphaFoldDB" id="A0A948W6M7"/>
<reference evidence="7" key="1">
    <citation type="submission" date="2021-05" db="EMBL/GenBank/DDBJ databases">
        <title>Energy efficiency and biological interactions define the core microbiome of deep oligotrophic groundwater.</title>
        <authorList>
            <person name="Mehrshad M."/>
            <person name="Lopez-Fernandez M."/>
            <person name="Bell E."/>
            <person name="Bernier-Latmani R."/>
            <person name="Bertilsson S."/>
            <person name="Dopson M."/>
        </authorList>
    </citation>
    <scope>NUCLEOTIDE SEQUENCE</scope>
    <source>
        <strain evidence="7">Modern_marine.mb.64</strain>
    </source>
</reference>
<dbReference type="CDD" id="cd07560">
    <property type="entry name" value="Peptidase_S41_CPP"/>
    <property type="match status" value="1"/>
</dbReference>
<dbReference type="GO" id="GO:0008236">
    <property type="term" value="F:serine-type peptidase activity"/>
    <property type="evidence" value="ECO:0007669"/>
    <property type="project" value="UniProtKB-KW"/>
</dbReference>
<keyword evidence="2 5" id="KW-0645">Protease</keyword>
<dbReference type="PANTHER" id="PTHR32060:SF30">
    <property type="entry name" value="CARBOXY-TERMINAL PROCESSING PROTEASE CTPA"/>
    <property type="match status" value="1"/>
</dbReference>
<dbReference type="Proteomes" id="UP000777784">
    <property type="component" value="Unassembled WGS sequence"/>
</dbReference>
<dbReference type="SMART" id="SM00245">
    <property type="entry name" value="TSPc"/>
    <property type="match status" value="1"/>
</dbReference>
<evidence type="ECO:0000256" key="5">
    <source>
        <dbReference type="RuleBase" id="RU004404"/>
    </source>
</evidence>
<evidence type="ECO:0000256" key="2">
    <source>
        <dbReference type="ARBA" id="ARBA00022670"/>
    </source>
</evidence>
<dbReference type="NCBIfam" id="TIGR00225">
    <property type="entry name" value="prc"/>
    <property type="match status" value="1"/>
</dbReference>
<dbReference type="SUPFAM" id="SSF50156">
    <property type="entry name" value="PDZ domain-like"/>
    <property type="match status" value="1"/>
</dbReference>
<dbReference type="InterPro" id="IPR029045">
    <property type="entry name" value="ClpP/crotonase-like_dom_sf"/>
</dbReference>
<dbReference type="GO" id="GO:0006508">
    <property type="term" value="P:proteolysis"/>
    <property type="evidence" value="ECO:0007669"/>
    <property type="project" value="UniProtKB-KW"/>
</dbReference>
<dbReference type="GO" id="GO:0030288">
    <property type="term" value="C:outer membrane-bounded periplasmic space"/>
    <property type="evidence" value="ECO:0007669"/>
    <property type="project" value="TreeGrafter"/>
</dbReference>
<gene>
    <name evidence="7" type="ORF">KJ970_12175</name>
</gene>